<dbReference type="GO" id="GO:0004523">
    <property type="term" value="F:RNA-DNA hybrid ribonuclease activity"/>
    <property type="evidence" value="ECO:0007669"/>
    <property type="project" value="InterPro"/>
</dbReference>
<evidence type="ECO:0000256" key="1">
    <source>
        <dbReference type="SAM" id="SignalP"/>
    </source>
</evidence>
<dbReference type="AlphaFoldDB" id="A0AAE0CR58"/>
<dbReference type="InterPro" id="IPR002156">
    <property type="entry name" value="RNaseH_domain"/>
</dbReference>
<sequence>MGCVVVAVGTWFMIFGVQSWQVNVVDWAHVFLGDFISNGIVKGKLPDNSTLRNAIWIPLIQEGFIIASSSQKIGVTFSLQVAEAVAICRGIKMAIDTGLTPCNIESDVEVVVGWINNKTSFCYEIGVVIVDIHNLLEQVQCGFVNFVPRKANQVAHVLVKNNLSFVKDMFWLEVSPPCVGSFVSADQHASL</sequence>
<dbReference type="GO" id="GO:0003676">
    <property type="term" value="F:nucleic acid binding"/>
    <property type="evidence" value="ECO:0007669"/>
    <property type="project" value="InterPro"/>
</dbReference>
<name>A0AAE0CR58_9ROSI</name>
<keyword evidence="4" id="KW-1185">Reference proteome</keyword>
<proteinExistence type="predicted"/>
<evidence type="ECO:0000313" key="4">
    <source>
        <dbReference type="Proteomes" id="UP001280121"/>
    </source>
</evidence>
<feature type="domain" description="RNase H type-1" evidence="2">
    <location>
        <begin position="53"/>
        <end position="160"/>
    </location>
</feature>
<accession>A0AAE0CR58</accession>
<evidence type="ECO:0000313" key="3">
    <source>
        <dbReference type="EMBL" id="KAK2660384.1"/>
    </source>
</evidence>
<evidence type="ECO:0000259" key="2">
    <source>
        <dbReference type="Pfam" id="PF13456"/>
    </source>
</evidence>
<dbReference type="Gene3D" id="3.30.420.10">
    <property type="entry name" value="Ribonuclease H-like superfamily/Ribonuclease H"/>
    <property type="match status" value="1"/>
</dbReference>
<dbReference type="PANTHER" id="PTHR47723:SF19">
    <property type="entry name" value="POLYNUCLEOTIDYL TRANSFERASE, RIBONUCLEASE H-LIKE SUPERFAMILY PROTEIN"/>
    <property type="match status" value="1"/>
</dbReference>
<gene>
    <name evidence="3" type="ORF">Ddye_006917</name>
</gene>
<protein>
    <recommendedName>
        <fullName evidence="2">RNase H type-1 domain-containing protein</fullName>
    </recommendedName>
</protein>
<reference evidence="3" key="1">
    <citation type="journal article" date="2023" name="Plant J.">
        <title>Genome sequences and population genomics provide insights into the demographic history, inbreeding, and mutation load of two 'living fossil' tree species of Dipteronia.</title>
        <authorList>
            <person name="Feng Y."/>
            <person name="Comes H.P."/>
            <person name="Chen J."/>
            <person name="Zhu S."/>
            <person name="Lu R."/>
            <person name="Zhang X."/>
            <person name="Li P."/>
            <person name="Qiu J."/>
            <person name="Olsen K.M."/>
            <person name="Qiu Y."/>
        </authorList>
    </citation>
    <scope>NUCLEOTIDE SEQUENCE</scope>
    <source>
        <strain evidence="3">KIB01</strain>
    </source>
</reference>
<dbReference type="CDD" id="cd06222">
    <property type="entry name" value="RNase_H_like"/>
    <property type="match status" value="1"/>
</dbReference>
<feature type="signal peptide" evidence="1">
    <location>
        <begin position="1"/>
        <end position="19"/>
    </location>
</feature>
<dbReference type="InterPro" id="IPR044730">
    <property type="entry name" value="RNase_H-like_dom_plant"/>
</dbReference>
<dbReference type="PANTHER" id="PTHR47723">
    <property type="entry name" value="OS05G0353850 PROTEIN"/>
    <property type="match status" value="1"/>
</dbReference>
<dbReference type="Pfam" id="PF13456">
    <property type="entry name" value="RVT_3"/>
    <property type="match status" value="1"/>
</dbReference>
<organism evidence="3 4">
    <name type="scientific">Dipteronia dyeriana</name>
    <dbReference type="NCBI Taxonomy" id="168575"/>
    <lineage>
        <taxon>Eukaryota</taxon>
        <taxon>Viridiplantae</taxon>
        <taxon>Streptophyta</taxon>
        <taxon>Embryophyta</taxon>
        <taxon>Tracheophyta</taxon>
        <taxon>Spermatophyta</taxon>
        <taxon>Magnoliopsida</taxon>
        <taxon>eudicotyledons</taxon>
        <taxon>Gunneridae</taxon>
        <taxon>Pentapetalae</taxon>
        <taxon>rosids</taxon>
        <taxon>malvids</taxon>
        <taxon>Sapindales</taxon>
        <taxon>Sapindaceae</taxon>
        <taxon>Hippocastanoideae</taxon>
        <taxon>Acereae</taxon>
        <taxon>Dipteronia</taxon>
    </lineage>
</organism>
<keyword evidence="1" id="KW-0732">Signal</keyword>
<dbReference type="Proteomes" id="UP001280121">
    <property type="component" value="Unassembled WGS sequence"/>
</dbReference>
<dbReference type="EMBL" id="JANJYI010000002">
    <property type="protein sequence ID" value="KAK2660384.1"/>
    <property type="molecule type" value="Genomic_DNA"/>
</dbReference>
<dbReference type="InterPro" id="IPR036397">
    <property type="entry name" value="RNaseH_sf"/>
</dbReference>
<dbReference type="InterPro" id="IPR053151">
    <property type="entry name" value="RNase_H-like"/>
</dbReference>
<comment type="caution">
    <text evidence="3">The sequence shown here is derived from an EMBL/GenBank/DDBJ whole genome shotgun (WGS) entry which is preliminary data.</text>
</comment>
<feature type="chain" id="PRO_5042192805" description="RNase H type-1 domain-containing protein" evidence="1">
    <location>
        <begin position="20"/>
        <end position="191"/>
    </location>
</feature>
<dbReference type="SUPFAM" id="SSF53098">
    <property type="entry name" value="Ribonuclease H-like"/>
    <property type="match status" value="1"/>
</dbReference>
<dbReference type="InterPro" id="IPR012337">
    <property type="entry name" value="RNaseH-like_sf"/>
</dbReference>